<name>A0A164ZFC4_9AGAM</name>
<comment type="cofactor">
    <cofactor evidence="1 9">
        <name>heme</name>
        <dbReference type="ChEBI" id="CHEBI:30413"/>
    </cofactor>
</comment>
<dbReference type="GO" id="GO:0005506">
    <property type="term" value="F:iron ion binding"/>
    <property type="evidence" value="ECO:0007669"/>
    <property type="project" value="InterPro"/>
</dbReference>
<evidence type="ECO:0000256" key="10">
    <source>
        <dbReference type="RuleBase" id="RU000461"/>
    </source>
</evidence>
<proteinExistence type="inferred from homology"/>
<keyword evidence="7 9" id="KW-0408">Iron</keyword>
<keyword evidence="5 9" id="KW-0479">Metal-binding</keyword>
<keyword evidence="6 10" id="KW-0560">Oxidoreductase</keyword>
<dbReference type="InterPro" id="IPR050364">
    <property type="entry name" value="Cytochrome_P450_fung"/>
</dbReference>
<dbReference type="PANTHER" id="PTHR46300">
    <property type="entry name" value="P450, PUTATIVE (EUROFUNG)-RELATED-RELATED"/>
    <property type="match status" value="1"/>
</dbReference>
<reference evidence="11 12" key="1">
    <citation type="journal article" date="2016" name="Mol. Biol. Evol.">
        <title>Comparative Genomics of Early-Diverging Mushroom-Forming Fungi Provides Insights into the Origins of Lignocellulose Decay Capabilities.</title>
        <authorList>
            <person name="Nagy L.G."/>
            <person name="Riley R."/>
            <person name="Tritt A."/>
            <person name="Adam C."/>
            <person name="Daum C."/>
            <person name="Floudas D."/>
            <person name="Sun H."/>
            <person name="Yadav J.S."/>
            <person name="Pangilinan J."/>
            <person name="Larsson K.H."/>
            <person name="Matsuura K."/>
            <person name="Barry K."/>
            <person name="Labutti K."/>
            <person name="Kuo R."/>
            <person name="Ohm R.A."/>
            <person name="Bhattacharya S.S."/>
            <person name="Shirouzu T."/>
            <person name="Yoshinaga Y."/>
            <person name="Martin F.M."/>
            <person name="Grigoriev I.V."/>
            <person name="Hibbett D.S."/>
        </authorList>
    </citation>
    <scope>NUCLEOTIDE SEQUENCE [LARGE SCALE GENOMIC DNA]</scope>
    <source>
        <strain evidence="11 12">HHB9708</strain>
    </source>
</reference>
<dbReference type="PROSITE" id="PS00086">
    <property type="entry name" value="CYTOCHROME_P450"/>
    <property type="match status" value="1"/>
</dbReference>
<keyword evidence="12" id="KW-1185">Reference proteome</keyword>
<sequence length="500" mass="55859">MFSFQSSLELLVLAGFAAVVLVLAFRSGRRNESALPPGPVGHWLLGNEIPKPYAWRKFTEYTKQYGPVFSLRLGRQVLIVIGSYQAAVDVMEKQGALLADRPRSIAAGEILSGGKRTLLVQQGERLKRLRKALHGHLQPKVAVNYEPLQAKAALIMIIDILHDPQHFQDHAKKYAASVIMTLTYGKTTPTSYSDPEVQMVNECTRRLGTVVKPGAWAVDSWPILRYVPGYLSVLNRHHREELALFRGQLDNVRNQMTAGTAQSSFAKELIERQVEYGLSDDEAAYLCGSLFGAGSDTTAAAIAVVIMAAASFPDLQANAQKQLDMVVGADRTPTFNDREELPYIEAFVLETFRWRPISSGGFAHRATEDIIYNGYLIPKGATVIGNHWSIARDPDVFPDPEAFRPERWLTPEGTIREDLRFYNFGFGRRVCPGQHLANRSLYINTANLLWAFKIMPDPTRPIDTLAFTDTANSHPLPFQVKFESRNPNVFKTVKAALEQM</sequence>
<dbReference type="InterPro" id="IPR001128">
    <property type="entry name" value="Cyt_P450"/>
</dbReference>
<dbReference type="PRINTS" id="PR00463">
    <property type="entry name" value="EP450I"/>
</dbReference>
<dbReference type="SUPFAM" id="SSF48264">
    <property type="entry name" value="Cytochrome P450"/>
    <property type="match status" value="1"/>
</dbReference>
<dbReference type="PRINTS" id="PR00385">
    <property type="entry name" value="P450"/>
</dbReference>
<evidence type="ECO:0000256" key="1">
    <source>
        <dbReference type="ARBA" id="ARBA00001971"/>
    </source>
</evidence>
<dbReference type="GO" id="GO:0016705">
    <property type="term" value="F:oxidoreductase activity, acting on paired donors, with incorporation or reduction of molecular oxygen"/>
    <property type="evidence" value="ECO:0007669"/>
    <property type="project" value="InterPro"/>
</dbReference>
<dbReference type="STRING" id="1314777.A0A164ZFC4"/>
<organism evidence="11 12">
    <name type="scientific">Sistotremastrum niveocremeum HHB9708</name>
    <dbReference type="NCBI Taxonomy" id="1314777"/>
    <lineage>
        <taxon>Eukaryota</taxon>
        <taxon>Fungi</taxon>
        <taxon>Dikarya</taxon>
        <taxon>Basidiomycota</taxon>
        <taxon>Agaricomycotina</taxon>
        <taxon>Agaricomycetes</taxon>
        <taxon>Sistotremastrales</taxon>
        <taxon>Sistotremastraceae</taxon>
        <taxon>Sertulicium</taxon>
        <taxon>Sertulicium niveocremeum</taxon>
    </lineage>
</organism>
<dbReference type="InterPro" id="IPR017972">
    <property type="entry name" value="Cyt_P450_CS"/>
</dbReference>
<evidence type="ECO:0000256" key="8">
    <source>
        <dbReference type="ARBA" id="ARBA00023033"/>
    </source>
</evidence>
<dbReference type="AlphaFoldDB" id="A0A164ZFC4"/>
<accession>A0A164ZFC4</accession>
<dbReference type="CDD" id="cd11065">
    <property type="entry name" value="CYP64-like"/>
    <property type="match status" value="1"/>
</dbReference>
<dbReference type="EMBL" id="KV419396">
    <property type="protein sequence ID" value="KZS97680.1"/>
    <property type="molecule type" value="Genomic_DNA"/>
</dbReference>
<dbReference type="GO" id="GO:0020037">
    <property type="term" value="F:heme binding"/>
    <property type="evidence" value="ECO:0007669"/>
    <property type="project" value="InterPro"/>
</dbReference>
<dbReference type="InterPro" id="IPR002401">
    <property type="entry name" value="Cyt_P450_E_grp-I"/>
</dbReference>
<dbReference type="Gene3D" id="1.10.630.10">
    <property type="entry name" value="Cytochrome P450"/>
    <property type="match status" value="1"/>
</dbReference>
<evidence type="ECO:0000256" key="7">
    <source>
        <dbReference type="ARBA" id="ARBA00023004"/>
    </source>
</evidence>
<evidence type="ECO:0000256" key="9">
    <source>
        <dbReference type="PIRSR" id="PIRSR602401-1"/>
    </source>
</evidence>
<dbReference type="GO" id="GO:0004497">
    <property type="term" value="F:monooxygenase activity"/>
    <property type="evidence" value="ECO:0007669"/>
    <property type="project" value="UniProtKB-KW"/>
</dbReference>
<feature type="binding site" description="axial binding residue" evidence="9">
    <location>
        <position position="431"/>
    </location>
    <ligand>
        <name>heme</name>
        <dbReference type="ChEBI" id="CHEBI:30413"/>
    </ligand>
    <ligandPart>
        <name>Fe</name>
        <dbReference type="ChEBI" id="CHEBI:18248"/>
    </ligandPart>
</feature>
<comment type="similarity">
    <text evidence="3 10">Belongs to the cytochrome P450 family.</text>
</comment>
<gene>
    <name evidence="11" type="ORF">SISNIDRAFT_449233</name>
</gene>
<evidence type="ECO:0000256" key="3">
    <source>
        <dbReference type="ARBA" id="ARBA00010617"/>
    </source>
</evidence>
<protein>
    <submittedName>
        <fullName evidence="11">Cytochrome P450</fullName>
    </submittedName>
</protein>
<dbReference type="InterPro" id="IPR036396">
    <property type="entry name" value="Cyt_P450_sf"/>
</dbReference>
<evidence type="ECO:0000256" key="2">
    <source>
        <dbReference type="ARBA" id="ARBA00005179"/>
    </source>
</evidence>
<dbReference type="Proteomes" id="UP000076722">
    <property type="component" value="Unassembled WGS sequence"/>
</dbReference>
<dbReference type="Pfam" id="PF00067">
    <property type="entry name" value="p450"/>
    <property type="match status" value="1"/>
</dbReference>
<evidence type="ECO:0000256" key="6">
    <source>
        <dbReference type="ARBA" id="ARBA00023002"/>
    </source>
</evidence>
<comment type="pathway">
    <text evidence="2">Secondary metabolite biosynthesis.</text>
</comment>
<keyword evidence="8 10" id="KW-0503">Monooxygenase</keyword>
<dbReference type="PANTHER" id="PTHR46300:SF1">
    <property type="entry name" value="P450, PUTATIVE (EUROFUNG)-RELATED"/>
    <property type="match status" value="1"/>
</dbReference>
<dbReference type="OrthoDB" id="2789670at2759"/>
<evidence type="ECO:0000256" key="4">
    <source>
        <dbReference type="ARBA" id="ARBA00022617"/>
    </source>
</evidence>
<evidence type="ECO:0000313" key="11">
    <source>
        <dbReference type="EMBL" id="KZS97680.1"/>
    </source>
</evidence>
<evidence type="ECO:0000256" key="5">
    <source>
        <dbReference type="ARBA" id="ARBA00022723"/>
    </source>
</evidence>
<keyword evidence="4 9" id="KW-0349">Heme</keyword>
<evidence type="ECO:0000313" key="12">
    <source>
        <dbReference type="Proteomes" id="UP000076722"/>
    </source>
</evidence>